<evidence type="ECO:0000256" key="3">
    <source>
        <dbReference type="ARBA" id="ARBA00022801"/>
    </source>
</evidence>
<dbReference type="Gene3D" id="2.60.40.180">
    <property type="entry name" value="Transthyretin/hydroxyisourate hydrolase domain"/>
    <property type="match status" value="1"/>
</dbReference>
<feature type="domain" description="Peptidase M20 dimerisation" evidence="7">
    <location>
        <begin position="201"/>
        <end position="297"/>
    </location>
</feature>
<dbReference type="SUPFAM" id="SSF55031">
    <property type="entry name" value="Bacterial exopeptidase dimerisation domain"/>
    <property type="match status" value="1"/>
</dbReference>
<dbReference type="InterPro" id="IPR018020">
    <property type="entry name" value="OHCU_decarboxylase"/>
</dbReference>
<dbReference type="NCBIfam" id="NF006773">
    <property type="entry name" value="PRK09290.2-2"/>
    <property type="match status" value="1"/>
</dbReference>
<dbReference type="SUPFAM" id="SSF53187">
    <property type="entry name" value="Zn-dependent exopeptidases"/>
    <property type="match status" value="1"/>
</dbReference>
<feature type="domain" description="Peptidase M28" evidence="6">
    <location>
        <begin position="51"/>
        <end position="132"/>
    </location>
</feature>
<protein>
    <submittedName>
        <fullName evidence="9">(California timema) hypothetical protein</fullName>
    </submittedName>
</protein>
<dbReference type="InterPro" id="IPR036778">
    <property type="entry name" value="OHCU_decarboxylase_sf"/>
</dbReference>
<feature type="domain" description="Oxo-4-hydroxy-4-carboxy-5-ureidoimidazoline decarboxylase" evidence="8">
    <location>
        <begin position="394"/>
        <end position="541"/>
    </location>
</feature>
<evidence type="ECO:0000259" key="7">
    <source>
        <dbReference type="Pfam" id="PF07687"/>
    </source>
</evidence>
<dbReference type="SUPFAM" id="SSF158694">
    <property type="entry name" value="UraD-Like"/>
    <property type="match status" value="1"/>
</dbReference>
<evidence type="ECO:0000256" key="4">
    <source>
        <dbReference type="SAM" id="MobiDB-lite"/>
    </source>
</evidence>
<keyword evidence="3" id="KW-0378">Hydrolase</keyword>
<dbReference type="Pfam" id="PF04389">
    <property type="entry name" value="Peptidase_M28"/>
    <property type="match status" value="1"/>
</dbReference>
<dbReference type="InterPro" id="IPR036817">
    <property type="entry name" value="Transthyretin/HIU_hydrolase_sf"/>
</dbReference>
<dbReference type="InterPro" id="IPR017595">
    <property type="entry name" value="OHCU_decarboxylase-2"/>
</dbReference>
<dbReference type="GO" id="GO:0046872">
    <property type="term" value="F:metal ion binding"/>
    <property type="evidence" value="ECO:0007669"/>
    <property type="project" value="UniProtKB-KW"/>
</dbReference>
<dbReference type="GO" id="GO:0006144">
    <property type="term" value="P:purine nucleobase metabolic process"/>
    <property type="evidence" value="ECO:0007669"/>
    <property type="project" value="UniProtKB-KW"/>
</dbReference>
<dbReference type="GO" id="GO:0016813">
    <property type="term" value="F:hydrolase activity, acting on carbon-nitrogen (but not peptide) bonds, in linear amidines"/>
    <property type="evidence" value="ECO:0007669"/>
    <property type="project" value="InterPro"/>
</dbReference>
<dbReference type="Pfam" id="PF07687">
    <property type="entry name" value="M20_dimer"/>
    <property type="match status" value="1"/>
</dbReference>
<dbReference type="AlphaFoldDB" id="A0A7R9IV88"/>
<dbReference type="NCBIfam" id="TIGR01879">
    <property type="entry name" value="hydantase"/>
    <property type="match status" value="1"/>
</dbReference>
<gene>
    <name evidence="9" type="ORF">TCMB3V08_LOCUS169</name>
</gene>
<evidence type="ECO:0000259" key="5">
    <source>
        <dbReference type="Pfam" id="PF00576"/>
    </source>
</evidence>
<dbReference type="PANTHER" id="PTHR32494:SF19">
    <property type="entry name" value="ALLANTOATE DEIMINASE-RELATED"/>
    <property type="match status" value="1"/>
</dbReference>
<sequence>MARCDALAAISETAEGLTRVYLSPEHLRANACVGEWMQAAGMQVWQDEVGNICGRYEAAETGAPALLLGSHLDTVRNAGRYDGMLGVLSAIETVQWLNEHQRRLPLAIEVIGFGDEEGTRFGITLLGSRGITGSWPQSWVTHPDGNGITVAQAMADVGLDSDKIASAARRVEDIVGYLELHIEQGPCLEQEDLALGVVTAINGARRLNCRFTGEAGHAGTVPMTHRKDALAAAAEWMVFIEQTTREQDPQLVATVGTINCAPGAVNVIPGEVSLSLDVRGPLDNPLETLLSSLLTQAEAIALRRGLRFESNEYYRIGATACDSALQQALSHAVETVQGRSLSLPSGAGHDAIAIAERWPVGMLFVRNHRGISHHPAESVAVADVAPALQAYLQALSADEAKAAIRHCVAIPHWQQSLVAARPFDTLEALRATADALARQWQQPELEAALSAHPRIGERANGADKEAALSRGEQSAMQQADSALQQAMQQGNQAYETRFGRVFLIRAKGRSGEQMLAELQRRLQNSDPAEQQEALDQLREITLGVAISLEQNSPEGWFPISQGETDSDGRLKDLTPEPLTPGHYRLTAEIGDYFAAAGRDALYVSAQIDFMIAEAGSHFHLPFLISPWSWSTYRGS</sequence>
<dbReference type="Gene3D" id="3.30.70.360">
    <property type="match status" value="1"/>
</dbReference>
<dbReference type="Pfam" id="PF00576">
    <property type="entry name" value="Transthyretin"/>
    <property type="match status" value="1"/>
</dbReference>
<dbReference type="EMBL" id="OE179079">
    <property type="protein sequence ID" value="CAD7567367.1"/>
    <property type="molecule type" value="Genomic_DNA"/>
</dbReference>
<evidence type="ECO:0000313" key="9">
    <source>
        <dbReference type="EMBL" id="CAD7567367.1"/>
    </source>
</evidence>
<proteinExistence type="predicted"/>
<dbReference type="PANTHER" id="PTHR32494">
    <property type="entry name" value="ALLANTOATE DEIMINASE-RELATED"/>
    <property type="match status" value="1"/>
</dbReference>
<evidence type="ECO:0000259" key="8">
    <source>
        <dbReference type="Pfam" id="PF09349"/>
    </source>
</evidence>
<evidence type="ECO:0000256" key="2">
    <source>
        <dbReference type="ARBA" id="ARBA00022723"/>
    </source>
</evidence>
<name>A0A7R9IV88_TIMCA</name>
<dbReference type="Pfam" id="PF09349">
    <property type="entry name" value="OHCU_decarbox"/>
    <property type="match status" value="1"/>
</dbReference>
<evidence type="ECO:0000256" key="1">
    <source>
        <dbReference type="ARBA" id="ARBA00022631"/>
    </source>
</evidence>
<dbReference type="CDD" id="cd03884">
    <property type="entry name" value="M20_bAS"/>
    <property type="match status" value="1"/>
</dbReference>
<keyword evidence="1" id="KW-0659">Purine metabolism</keyword>
<keyword evidence="2" id="KW-0479">Metal-binding</keyword>
<dbReference type="SUPFAM" id="SSF49472">
    <property type="entry name" value="Transthyretin (synonym: prealbumin)"/>
    <property type="match status" value="1"/>
</dbReference>
<evidence type="ECO:0000259" key="6">
    <source>
        <dbReference type="Pfam" id="PF04389"/>
    </source>
</evidence>
<dbReference type="NCBIfam" id="NF006775">
    <property type="entry name" value="PRK09290.2-5"/>
    <property type="match status" value="1"/>
</dbReference>
<dbReference type="InterPro" id="IPR036264">
    <property type="entry name" value="Bact_exopeptidase_dim_dom"/>
</dbReference>
<dbReference type="InterPro" id="IPR011650">
    <property type="entry name" value="Peptidase_M20_dimer"/>
</dbReference>
<dbReference type="InterPro" id="IPR007484">
    <property type="entry name" value="Peptidase_M28"/>
</dbReference>
<accession>A0A7R9IV88</accession>
<dbReference type="Gene3D" id="1.10.3330.10">
    <property type="entry name" value="Oxo-4-hydroxy-4-carboxy-5-ureidoimidazoline decarboxylase"/>
    <property type="match status" value="1"/>
</dbReference>
<dbReference type="Gene3D" id="3.40.630.10">
    <property type="entry name" value="Zn peptidases"/>
    <property type="match status" value="1"/>
</dbReference>
<dbReference type="NCBIfam" id="TIGR03180">
    <property type="entry name" value="UraD_2"/>
    <property type="match status" value="1"/>
</dbReference>
<feature type="domain" description="Transthyretin/hydroxyisourate hydrolase" evidence="5">
    <location>
        <begin position="543"/>
        <end position="634"/>
    </location>
</feature>
<dbReference type="InterPro" id="IPR010158">
    <property type="entry name" value="Amidase_Cbmase"/>
</dbReference>
<dbReference type="InterPro" id="IPR023416">
    <property type="entry name" value="Transthyretin/HIU_hydrolase_d"/>
</dbReference>
<feature type="region of interest" description="Disordered" evidence="4">
    <location>
        <begin position="460"/>
        <end position="479"/>
    </location>
</feature>
<dbReference type="NCBIfam" id="NF010372">
    <property type="entry name" value="PRK13798.1"/>
    <property type="match status" value="1"/>
</dbReference>
<organism evidence="9">
    <name type="scientific">Timema californicum</name>
    <name type="common">California timema</name>
    <name type="synonym">Walking stick</name>
    <dbReference type="NCBI Taxonomy" id="61474"/>
    <lineage>
        <taxon>Eukaryota</taxon>
        <taxon>Metazoa</taxon>
        <taxon>Ecdysozoa</taxon>
        <taxon>Arthropoda</taxon>
        <taxon>Hexapoda</taxon>
        <taxon>Insecta</taxon>
        <taxon>Pterygota</taxon>
        <taxon>Neoptera</taxon>
        <taxon>Polyneoptera</taxon>
        <taxon>Phasmatodea</taxon>
        <taxon>Timematodea</taxon>
        <taxon>Timematoidea</taxon>
        <taxon>Timematidae</taxon>
        <taxon>Timema</taxon>
    </lineage>
</organism>
<reference evidence="9" key="1">
    <citation type="submission" date="2020-11" db="EMBL/GenBank/DDBJ databases">
        <authorList>
            <person name="Tran Van P."/>
        </authorList>
    </citation>
    <scope>NUCLEOTIDE SEQUENCE</scope>
</reference>